<evidence type="ECO:0000313" key="1">
    <source>
        <dbReference type="EMBL" id="MBD1384470.1"/>
    </source>
</evidence>
<dbReference type="RefSeq" id="WP_191174341.1">
    <property type="nucleotide sequence ID" value="NZ_JACWMW010000001.1"/>
</dbReference>
<comment type="caution">
    <text evidence="1">The sequence shown here is derived from an EMBL/GenBank/DDBJ whole genome shotgun (WGS) entry which is preliminary data.</text>
</comment>
<accession>A0ABR7X377</accession>
<evidence type="ECO:0000313" key="2">
    <source>
        <dbReference type="Proteomes" id="UP000618754"/>
    </source>
</evidence>
<organism evidence="1 2">
    <name type="scientific">Mucilaginibacter rigui</name>
    <dbReference type="NCBI Taxonomy" id="534635"/>
    <lineage>
        <taxon>Bacteria</taxon>
        <taxon>Pseudomonadati</taxon>
        <taxon>Bacteroidota</taxon>
        <taxon>Sphingobacteriia</taxon>
        <taxon>Sphingobacteriales</taxon>
        <taxon>Sphingobacteriaceae</taxon>
        <taxon>Mucilaginibacter</taxon>
    </lineage>
</organism>
<name>A0ABR7X377_9SPHI</name>
<sequence>MLFKKDKWTRIINLQAASRYDMVSFAINGTGYIGTGNPGLLRDFWKYTPRKTN</sequence>
<reference evidence="1 2" key="1">
    <citation type="submission" date="2020-09" db="EMBL/GenBank/DDBJ databases">
        <title>Novel species of Mucilaginibacter isolated from a glacier on the Tibetan Plateau.</title>
        <authorList>
            <person name="Liu Q."/>
            <person name="Xin Y.-H."/>
        </authorList>
    </citation>
    <scope>NUCLEOTIDE SEQUENCE [LARGE SCALE GENOMIC DNA]</scope>
    <source>
        <strain evidence="1 2">CGMCC 1.13878</strain>
    </source>
</reference>
<proteinExistence type="predicted"/>
<dbReference type="EMBL" id="JACWMW010000001">
    <property type="protein sequence ID" value="MBD1384470.1"/>
    <property type="molecule type" value="Genomic_DNA"/>
</dbReference>
<dbReference type="Proteomes" id="UP000618754">
    <property type="component" value="Unassembled WGS sequence"/>
</dbReference>
<gene>
    <name evidence="1" type="ORF">IDJ75_04200</name>
</gene>
<keyword evidence="2" id="KW-1185">Reference proteome</keyword>
<protein>
    <submittedName>
        <fullName evidence="1">Uncharacterized protein</fullName>
    </submittedName>
</protein>